<evidence type="ECO:0000313" key="3">
    <source>
        <dbReference type="Proteomes" id="UP000000768"/>
    </source>
</evidence>
<proteinExistence type="predicted"/>
<keyword evidence="3" id="KW-1185">Reference proteome</keyword>
<dbReference type="AlphaFoldDB" id="A0A1Z5R5F7"/>
<dbReference type="EMBL" id="CM000767">
    <property type="protein sequence ID" value="OQU78606.1"/>
    <property type="molecule type" value="Genomic_DNA"/>
</dbReference>
<reference evidence="2 3" key="1">
    <citation type="journal article" date="2009" name="Nature">
        <title>The Sorghum bicolor genome and the diversification of grasses.</title>
        <authorList>
            <person name="Paterson A.H."/>
            <person name="Bowers J.E."/>
            <person name="Bruggmann R."/>
            <person name="Dubchak I."/>
            <person name="Grimwood J."/>
            <person name="Gundlach H."/>
            <person name="Haberer G."/>
            <person name="Hellsten U."/>
            <person name="Mitros T."/>
            <person name="Poliakov A."/>
            <person name="Schmutz J."/>
            <person name="Spannagl M."/>
            <person name="Tang H."/>
            <person name="Wang X."/>
            <person name="Wicker T."/>
            <person name="Bharti A.K."/>
            <person name="Chapman J."/>
            <person name="Feltus F.A."/>
            <person name="Gowik U."/>
            <person name="Grigoriev I.V."/>
            <person name="Lyons E."/>
            <person name="Maher C.A."/>
            <person name="Martis M."/>
            <person name="Narechania A."/>
            <person name="Otillar R.P."/>
            <person name="Penning B.W."/>
            <person name="Salamov A.A."/>
            <person name="Wang Y."/>
            <person name="Zhang L."/>
            <person name="Carpita N.C."/>
            <person name="Freeling M."/>
            <person name="Gingle A.R."/>
            <person name="Hash C.T."/>
            <person name="Keller B."/>
            <person name="Klein P."/>
            <person name="Kresovich S."/>
            <person name="McCann M.C."/>
            <person name="Ming R."/>
            <person name="Peterson D.G."/>
            <person name="Mehboob-ur-Rahman"/>
            <person name="Ware D."/>
            <person name="Westhoff P."/>
            <person name="Mayer K.F."/>
            <person name="Messing J."/>
            <person name="Rokhsar D.S."/>
        </authorList>
    </citation>
    <scope>NUCLEOTIDE SEQUENCE [LARGE SCALE GENOMIC DNA]</scope>
    <source>
        <strain evidence="3">cv. BTx623</strain>
    </source>
</reference>
<name>A0A1Z5R5F7_SORBI</name>
<organism evidence="2 3">
    <name type="scientific">Sorghum bicolor</name>
    <name type="common">Sorghum</name>
    <name type="synonym">Sorghum vulgare</name>
    <dbReference type="NCBI Taxonomy" id="4558"/>
    <lineage>
        <taxon>Eukaryota</taxon>
        <taxon>Viridiplantae</taxon>
        <taxon>Streptophyta</taxon>
        <taxon>Embryophyta</taxon>
        <taxon>Tracheophyta</taxon>
        <taxon>Spermatophyta</taxon>
        <taxon>Magnoliopsida</taxon>
        <taxon>Liliopsida</taxon>
        <taxon>Poales</taxon>
        <taxon>Poaceae</taxon>
        <taxon>PACMAD clade</taxon>
        <taxon>Panicoideae</taxon>
        <taxon>Andropogonodae</taxon>
        <taxon>Andropogoneae</taxon>
        <taxon>Sorghinae</taxon>
        <taxon>Sorghum</taxon>
    </lineage>
</organism>
<evidence type="ECO:0000313" key="2">
    <source>
        <dbReference type="EMBL" id="OQU78606.1"/>
    </source>
</evidence>
<protein>
    <submittedName>
        <fullName evidence="2">Uncharacterized protein</fullName>
    </submittedName>
</protein>
<evidence type="ECO:0000256" key="1">
    <source>
        <dbReference type="SAM" id="MobiDB-lite"/>
    </source>
</evidence>
<dbReference type="InParanoid" id="A0A1Z5R5F7"/>
<dbReference type="Gramene" id="OQU78606">
    <property type="protein sequence ID" value="OQU78606"/>
    <property type="gene ID" value="SORBI_3008G008601"/>
</dbReference>
<dbReference type="Proteomes" id="UP000000768">
    <property type="component" value="Chromosome 8"/>
</dbReference>
<gene>
    <name evidence="2" type="ORF">SORBI_3008G008601</name>
</gene>
<sequence length="227" mass="24622">MKKESRRSVMVAPMGMPPGSASPSIMGPIMYLNPMASVTSADSSAAMTTTTKEPSERSAPVGVRLYAMYRPTGRATKPTKSTNATKEARILAVKAGDLASPMRMTAAVQARMNQEVTSVMSDAVSAMRPRSVLRRSRSESASAMTGKEERERRTASSVMSEEPRRSSGSVGWSAWKTGRVTASGTTAPMMPTATARPLGRRRRLRSVLTPMEKRKRMSATRDTLSRM</sequence>
<reference evidence="3" key="2">
    <citation type="journal article" date="2018" name="Plant J.">
        <title>The Sorghum bicolor reference genome: improved assembly, gene annotations, a transcriptome atlas, and signatures of genome organization.</title>
        <authorList>
            <person name="McCormick R.F."/>
            <person name="Truong S.K."/>
            <person name="Sreedasyam A."/>
            <person name="Jenkins J."/>
            <person name="Shu S."/>
            <person name="Sims D."/>
            <person name="Kennedy M."/>
            <person name="Amirebrahimi M."/>
            <person name="Weers B.D."/>
            <person name="McKinley B."/>
            <person name="Mattison A."/>
            <person name="Morishige D.T."/>
            <person name="Grimwood J."/>
            <person name="Schmutz J."/>
            <person name="Mullet J.E."/>
        </authorList>
    </citation>
    <scope>NUCLEOTIDE SEQUENCE [LARGE SCALE GENOMIC DNA]</scope>
    <source>
        <strain evidence="3">cv. BTx623</strain>
    </source>
</reference>
<accession>A0A1Z5R5F7</accession>
<feature type="region of interest" description="Disordered" evidence="1">
    <location>
        <begin position="121"/>
        <end position="172"/>
    </location>
</feature>